<accession>A0A3M8CRL9</accession>
<organism evidence="2 3">
    <name type="scientific">Brevibacillus panacihumi</name>
    <dbReference type="NCBI Taxonomy" id="497735"/>
    <lineage>
        <taxon>Bacteria</taxon>
        <taxon>Bacillati</taxon>
        <taxon>Bacillota</taxon>
        <taxon>Bacilli</taxon>
        <taxon>Bacillales</taxon>
        <taxon>Paenibacillaceae</taxon>
        <taxon>Brevibacillus</taxon>
    </lineage>
</organism>
<evidence type="ECO:0000313" key="3">
    <source>
        <dbReference type="Proteomes" id="UP000281915"/>
    </source>
</evidence>
<reference evidence="2 3" key="1">
    <citation type="submission" date="2018-10" db="EMBL/GenBank/DDBJ databases">
        <title>Phylogenomics of Brevibacillus.</title>
        <authorList>
            <person name="Dunlap C."/>
        </authorList>
    </citation>
    <scope>NUCLEOTIDE SEQUENCE [LARGE SCALE GENOMIC DNA]</scope>
    <source>
        <strain evidence="2 3">JCM 15085</strain>
    </source>
</reference>
<dbReference type="EMBL" id="RHHT01000025">
    <property type="protein sequence ID" value="RNB78432.1"/>
    <property type="molecule type" value="Genomic_DNA"/>
</dbReference>
<dbReference type="SUPFAM" id="SSF48208">
    <property type="entry name" value="Six-hairpin glycosidases"/>
    <property type="match status" value="1"/>
</dbReference>
<dbReference type="RefSeq" id="WP_122913482.1">
    <property type="nucleotide sequence ID" value="NZ_RHHT01000025.1"/>
</dbReference>
<evidence type="ECO:0000256" key="1">
    <source>
        <dbReference type="SAM" id="SignalP"/>
    </source>
</evidence>
<dbReference type="GO" id="GO:0005975">
    <property type="term" value="P:carbohydrate metabolic process"/>
    <property type="evidence" value="ECO:0007669"/>
    <property type="project" value="InterPro"/>
</dbReference>
<gene>
    <name evidence="2" type="ORF">EDM58_11570</name>
</gene>
<sequence length="513" mass="59024">MRGKKKKIYEWKWLRIAMMALLVAVPLQAWTNPVFANQGESVQQESAWRPIFPPSVTVVEDFATTHAYSHFSEVKTAWTLYRQSAKIGSLSITTSTLPSGTFYYFLRYESLSKGEPVVVTLPFALEAFSYRTIAYPDPKSPNYLTSTWSEPKEAQLHTTLPKEPVFADDSTRSLILGYVDVYEKQPNEVRKERYDLAKGIHLTPTGIELSLSPVPGTISETWGFVGTKPLISWSTPQMVDLRMGDFYRVRKWTREGLLLPTPSTYSPSSQTSFWLNPYNAVGEKFLRTSGSTFFEDFALISLYAPLSWQNSHGYWFTSPKSMWLSKEYGIDRYFFDTRFNTDTAMFLLNGYKKYQDPLLLASVERYAQYFSKHAMTKHFATKNGGYLVEDYAHEAKPKAKTHVSLNHQLSEMNFLYELYKTTANEEYLALAEKLRQGVVDTAPAWENKKTGDLHYAYLVDGTYGLTDYPLLTLKDLRYSQRLLESIYGAREPQFDLLIQVKEAYLRKNGMPLY</sequence>
<name>A0A3M8CRL9_9BACL</name>
<feature type="signal peptide" evidence="1">
    <location>
        <begin position="1"/>
        <end position="29"/>
    </location>
</feature>
<dbReference type="Proteomes" id="UP000281915">
    <property type="component" value="Unassembled WGS sequence"/>
</dbReference>
<keyword evidence="1" id="KW-0732">Signal</keyword>
<proteinExistence type="predicted"/>
<evidence type="ECO:0008006" key="4">
    <source>
        <dbReference type="Google" id="ProtNLM"/>
    </source>
</evidence>
<feature type="chain" id="PRO_5039191020" description="D-glucuronyl C5-epimerase C-terminal domain-containing protein" evidence="1">
    <location>
        <begin position="30"/>
        <end position="513"/>
    </location>
</feature>
<evidence type="ECO:0000313" key="2">
    <source>
        <dbReference type="EMBL" id="RNB78432.1"/>
    </source>
</evidence>
<comment type="caution">
    <text evidence="2">The sequence shown here is derived from an EMBL/GenBank/DDBJ whole genome shotgun (WGS) entry which is preliminary data.</text>
</comment>
<dbReference type="InterPro" id="IPR008928">
    <property type="entry name" value="6-hairpin_glycosidase_sf"/>
</dbReference>
<dbReference type="AlphaFoldDB" id="A0A3M8CRL9"/>
<protein>
    <recommendedName>
        <fullName evidence="4">D-glucuronyl C5-epimerase C-terminal domain-containing protein</fullName>
    </recommendedName>
</protein>